<evidence type="ECO:0000313" key="2">
    <source>
        <dbReference type="Proteomes" id="UP001430290"/>
    </source>
</evidence>
<name>A0ABS7TEE3_9GAMM</name>
<proteinExistence type="predicted"/>
<accession>A0ABS7TEE3</accession>
<comment type="caution">
    <text evidence="1">The sequence shown here is derived from an EMBL/GenBank/DDBJ whole genome shotgun (WGS) entry which is preliminary data.</text>
</comment>
<reference evidence="1" key="1">
    <citation type="submission" date="2021-09" db="EMBL/GenBank/DDBJ databases">
        <authorList>
            <person name="Wu T."/>
            <person name="Guo S.Z."/>
        </authorList>
    </citation>
    <scope>NUCLEOTIDE SEQUENCE</scope>
    <source>
        <strain evidence="1">RSS-23</strain>
    </source>
</reference>
<evidence type="ECO:0000313" key="1">
    <source>
        <dbReference type="EMBL" id="MBZ4186228.1"/>
    </source>
</evidence>
<keyword evidence="2" id="KW-1185">Reference proteome</keyword>
<protein>
    <submittedName>
        <fullName evidence="1">Uncharacterized protein</fullName>
    </submittedName>
</protein>
<gene>
    <name evidence="1" type="ORF">K7B09_07825</name>
</gene>
<dbReference type="EMBL" id="JAIQDJ010000002">
    <property type="protein sequence ID" value="MBZ4186228.1"/>
    <property type="molecule type" value="Genomic_DNA"/>
</dbReference>
<organism evidence="1 2">
    <name type="scientific">Thermomonas beijingensis</name>
    <dbReference type="NCBI Taxonomy" id="2872701"/>
    <lineage>
        <taxon>Bacteria</taxon>
        <taxon>Pseudomonadati</taxon>
        <taxon>Pseudomonadota</taxon>
        <taxon>Gammaproteobacteria</taxon>
        <taxon>Lysobacterales</taxon>
        <taxon>Lysobacteraceae</taxon>
        <taxon>Thermomonas</taxon>
    </lineage>
</organism>
<sequence>MHRALQEEDWDAALTLGLLQATACPTCTPACTARLLAARDARRFALAARERYRSRTLRLARIKAERDAARRPPPAPAATQAAVLPSAAADALARALAKVKARHT</sequence>
<dbReference type="Proteomes" id="UP001430290">
    <property type="component" value="Unassembled WGS sequence"/>
</dbReference>